<sequence>MRRILLIFIFCTSLLADKKPNILFILADDLGYGDLSCYNDEAKVKTANLDQLANEGMRFTDAHSPSTVCTPSRYSIMTGRMAFRLNFKGVFTGVSGPCLITKDRLTLPQMLRNNGYETAMFGKWHIGMSFLDKNGDVIEVSEPPRKTPKLKKQEIALEAIKRVDYSKPIPDGPLNQGFDHFFGTVCCPTSDWLYAYIDGDRIPVPPTKIVDKALLPKHFWSFDCRAGLLAPNFKHENVDMVFLEKSLSFLDSHHKKQSAKPFFLFHSLQAVHLPSFPAKEFQGKTQAGPHGDFIYQFDYIVGKLVEKLKTLGMAENTLVIISSDNGPEVGTTINMRERYKHNGARPWRGVKRDNWEGGHRVPMIAWWPGKIRSSSVSQQTVCLTDIMATCASIVNTSLPNNAAEDSFNILPILLGQTTKAIREFTLHQTISLDLSIRHGDWKYLDHSGSGGNNYSGGRIKKALGLTNSKINAPAQLYNLKADPKEVNNLYYQHPEIAQQLKAKLEEFKTSGRSAPKRN</sequence>
<name>A6DF77_9BACT</name>
<dbReference type="InterPro" id="IPR000917">
    <property type="entry name" value="Sulfatase_N"/>
</dbReference>
<feature type="domain" description="Sulfatase N-terminal" evidence="1">
    <location>
        <begin position="20"/>
        <end position="393"/>
    </location>
</feature>
<dbReference type="InterPro" id="IPR052701">
    <property type="entry name" value="GAG_Ulvan_Degrading_Sulfatases"/>
</dbReference>
<dbReference type="PANTHER" id="PTHR43751:SF6">
    <property type="entry name" value="N-ACETYLGALACTOSAMINE-6-O-SULFATASE"/>
    <property type="match status" value="1"/>
</dbReference>
<dbReference type="STRING" id="313628.LNTAR_16943"/>
<gene>
    <name evidence="2" type="ORF">LNTAR_16943</name>
</gene>
<dbReference type="Proteomes" id="UP000004947">
    <property type="component" value="Unassembled WGS sequence"/>
</dbReference>
<dbReference type="Pfam" id="PF00884">
    <property type="entry name" value="Sulfatase"/>
    <property type="match status" value="1"/>
</dbReference>
<dbReference type="Gene3D" id="3.40.720.10">
    <property type="entry name" value="Alkaline Phosphatase, subunit A"/>
    <property type="match status" value="1"/>
</dbReference>
<dbReference type="CDD" id="cd16143">
    <property type="entry name" value="ARS_like"/>
    <property type="match status" value="1"/>
</dbReference>
<protein>
    <submittedName>
        <fullName evidence="2">Arylsulphatase A</fullName>
    </submittedName>
</protein>
<dbReference type="Gene3D" id="3.30.1120.10">
    <property type="match status" value="1"/>
</dbReference>
<evidence type="ECO:0000313" key="2">
    <source>
        <dbReference type="EMBL" id="EDM29457.1"/>
    </source>
</evidence>
<accession>A6DF77</accession>
<dbReference type="InterPro" id="IPR017850">
    <property type="entry name" value="Alkaline_phosphatase_core_sf"/>
</dbReference>
<dbReference type="PANTHER" id="PTHR43751">
    <property type="entry name" value="SULFATASE"/>
    <property type="match status" value="1"/>
</dbReference>
<dbReference type="OrthoDB" id="9783154at2"/>
<proteinExistence type="predicted"/>
<organism evidence="2 3">
    <name type="scientific">Lentisphaera araneosa HTCC2155</name>
    <dbReference type="NCBI Taxonomy" id="313628"/>
    <lineage>
        <taxon>Bacteria</taxon>
        <taxon>Pseudomonadati</taxon>
        <taxon>Lentisphaerota</taxon>
        <taxon>Lentisphaeria</taxon>
        <taxon>Lentisphaerales</taxon>
        <taxon>Lentisphaeraceae</taxon>
        <taxon>Lentisphaera</taxon>
    </lineage>
</organism>
<dbReference type="SUPFAM" id="SSF53649">
    <property type="entry name" value="Alkaline phosphatase-like"/>
    <property type="match status" value="1"/>
</dbReference>
<dbReference type="eggNOG" id="COG3119">
    <property type="taxonomic scope" value="Bacteria"/>
</dbReference>
<evidence type="ECO:0000313" key="3">
    <source>
        <dbReference type="Proteomes" id="UP000004947"/>
    </source>
</evidence>
<comment type="caution">
    <text evidence="2">The sequence shown here is derived from an EMBL/GenBank/DDBJ whole genome shotgun (WGS) entry which is preliminary data.</text>
</comment>
<evidence type="ECO:0000259" key="1">
    <source>
        <dbReference type="Pfam" id="PF00884"/>
    </source>
</evidence>
<dbReference type="EMBL" id="ABCK01000001">
    <property type="protein sequence ID" value="EDM29457.1"/>
    <property type="molecule type" value="Genomic_DNA"/>
</dbReference>
<dbReference type="RefSeq" id="WP_007276579.1">
    <property type="nucleotide sequence ID" value="NZ_ABCK01000001.1"/>
</dbReference>
<reference evidence="2 3" key="1">
    <citation type="journal article" date="2010" name="J. Bacteriol.">
        <title>Genome sequence of Lentisphaera araneosa HTCC2155T, the type species of the order Lentisphaerales in the phylum Lentisphaerae.</title>
        <authorList>
            <person name="Thrash J.C."/>
            <person name="Cho J.C."/>
            <person name="Vergin K.L."/>
            <person name="Morris R.M."/>
            <person name="Giovannoni S.J."/>
        </authorList>
    </citation>
    <scope>NUCLEOTIDE SEQUENCE [LARGE SCALE GENOMIC DNA]</scope>
    <source>
        <strain evidence="2 3">HTCC2155</strain>
    </source>
</reference>
<dbReference type="AlphaFoldDB" id="A6DF77"/>
<keyword evidence="3" id="KW-1185">Reference proteome</keyword>